<dbReference type="PANTHER" id="PTHR10434:SF11">
    <property type="entry name" value="1-ACYL-SN-GLYCEROL-3-PHOSPHATE ACYLTRANSFERASE"/>
    <property type="match status" value="1"/>
</dbReference>
<dbReference type="InterPro" id="IPR002123">
    <property type="entry name" value="Plipid/glycerol_acylTrfase"/>
</dbReference>
<feature type="domain" description="Phospholipid/glycerol acyltransferase" evidence="3">
    <location>
        <begin position="42"/>
        <end position="154"/>
    </location>
</feature>
<dbReference type="Proteomes" id="UP000199544">
    <property type="component" value="Unassembled WGS sequence"/>
</dbReference>
<dbReference type="Pfam" id="PF01553">
    <property type="entry name" value="Acyltransferase"/>
    <property type="match status" value="1"/>
</dbReference>
<protein>
    <submittedName>
        <fullName evidence="4">1-acyl-sn-glycerol-3-phosphate acyltransferase</fullName>
    </submittedName>
</protein>
<keyword evidence="5" id="KW-1185">Reference proteome</keyword>
<evidence type="ECO:0000313" key="4">
    <source>
        <dbReference type="EMBL" id="SDM77826.1"/>
    </source>
</evidence>
<dbReference type="SUPFAM" id="SSF69593">
    <property type="entry name" value="Glycerol-3-phosphate (1)-acyltransferase"/>
    <property type="match status" value="1"/>
</dbReference>
<evidence type="ECO:0000259" key="3">
    <source>
        <dbReference type="SMART" id="SM00563"/>
    </source>
</evidence>
<dbReference type="STRING" id="459525.SAMN04488137_1888"/>
<dbReference type="PANTHER" id="PTHR10434">
    <property type="entry name" value="1-ACYL-SN-GLYCEROL-3-PHOSPHATE ACYLTRANSFERASE"/>
    <property type="match status" value="1"/>
</dbReference>
<dbReference type="AlphaFoldDB" id="A0A1G9W0Z6"/>
<dbReference type="GO" id="GO:0003841">
    <property type="term" value="F:1-acylglycerol-3-phosphate O-acyltransferase activity"/>
    <property type="evidence" value="ECO:0007669"/>
    <property type="project" value="TreeGrafter"/>
</dbReference>
<name>A0A1G9W0Z6_9BACL</name>
<evidence type="ECO:0000313" key="5">
    <source>
        <dbReference type="Proteomes" id="UP000199544"/>
    </source>
</evidence>
<sequence>MKGLNNKVNLYRFGKMVCGAFLKSMYRIEVKGRENIPQTGGILLCSNHINNFDPPLVGVAAPRDVHFMAKAELFDMPILKTLLPNINAFPVKRGMSDKQALRNGLNLLKEGKVLGLFPEGTRSKTGELGQGLAGAGFFALKSEAAVVPCAIKGQYKRGQKVTVIFGKPIDFSEMREQKASARDATNLIMLNIEKLLKESS</sequence>
<dbReference type="CDD" id="cd07989">
    <property type="entry name" value="LPLAT_AGPAT-like"/>
    <property type="match status" value="1"/>
</dbReference>
<keyword evidence="1 4" id="KW-0808">Transferase</keyword>
<proteinExistence type="predicted"/>
<gene>
    <name evidence="4" type="ORF">SAMN04488137_1888</name>
</gene>
<dbReference type="SMART" id="SM00563">
    <property type="entry name" value="PlsC"/>
    <property type="match status" value="1"/>
</dbReference>
<keyword evidence="2 4" id="KW-0012">Acyltransferase</keyword>
<reference evidence="5" key="1">
    <citation type="submission" date="2016-10" db="EMBL/GenBank/DDBJ databases">
        <authorList>
            <person name="Varghese N."/>
            <person name="Submissions S."/>
        </authorList>
    </citation>
    <scope>NUCLEOTIDE SEQUENCE [LARGE SCALE GENOMIC DNA]</scope>
    <source>
        <strain evidence="5">CGMCC 1.6854</strain>
    </source>
</reference>
<evidence type="ECO:0000256" key="2">
    <source>
        <dbReference type="ARBA" id="ARBA00023315"/>
    </source>
</evidence>
<dbReference type="EMBL" id="FNHW01000001">
    <property type="protein sequence ID" value="SDM77826.1"/>
    <property type="molecule type" value="Genomic_DNA"/>
</dbReference>
<accession>A0A1G9W0Z6</accession>
<organism evidence="4 5">
    <name type="scientific">Fictibacillus solisalsi</name>
    <dbReference type="NCBI Taxonomy" id="459525"/>
    <lineage>
        <taxon>Bacteria</taxon>
        <taxon>Bacillati</taxon>
        <taxon>Bacillota</taxon>
        <taxon>Bacilli</taxon>
        <taxon>Bacillales</taxon>
        <taxon>Fictibacillaceae</taxon>
        <taxon>Fictibacillus</taxon>
    </lineage>
</organism>
<dbReference type="GO" id="GO:0006654">
    <property type="term" value="P:phosphatidic acid biosynthetic process"/>
    <property type="evidence" value="ECO:0007669"/>
    <property type="project" value="TreeGrafter"/>
</dbReference>
<evidence type="ECO:0000256" key="1">
    <source>
        <dbReference type="ARBA" id="ARBA00022679"/>
    </source>
</evidence>